<dbReference type="Proteomes" id="UP000242381">
    <property type="component" value="Unassembled WGS sequence"/>
</dbReference>
<evidence type="ECO:0000313" key="6">
    <source>
        <dbReference type="Proteomes" id="UP000242381"/>
    </source>
</evidence>
<dbReference type="SUPFAM" id="SSF54928">
    <property type="entry name" value="RNA-binding domain, RBD"/>
    <property type="match status" value="1"/>
</dbReference>
<evidence type="ECO:0000259" key="3">
    <source>
        <dbReference type="PROSITE" id="PS50102"/>
    </source>
</evidence>
<dbReference type="PROSITE" id="PS50158">
    <property type="entry name" value="ZF_CCHC"/>
    <property type="match status" value="1"/>
</dbReference>
<evidence type="ECO:0000256" key="2">
    <source>
        <dbReference type="PROSITE-ProRule" id="PRU00176"/>
    </source>
</evidence>
<organism evidence="5 6">
    <name type="scientific">Rhizopus microsporus</name>
    <dbReference type="NCBI Taxonomy" id="58291"/>
    <lineage>
        <taxon>Eukaryota</taxon>
        <taxon>Fungi</taxon>
        <taxon>Fungi incertae sedis</taxon>
        <taxon>Mucoromycota</taxon>
        <taxon>Mucoromycotina</taxon>
        <taxon>Mucoromycetes</taxon>
        <taxon>Mucorales</taxon>
        <taxon>Mucorineae</taxon>
        <taxon>Rhizopodaceae</taxon>
        <taxon>Rhizopus</taxon>
    </lineage>
</organism>
<dbReference type="SMART" id="SM00343">
    <property type="entry name" value="ZnF_C2HC"/>
    <property type="match status" value="1"/>
</dbReference>
<dbReference type="GO" id="GO:0003723">
    <property type="term" value="F:RNA binding"/>
    <property type="evidence" value="ECO:0007669"/>
    <property type="project" value="UniProtKB-UniRule"/>
</dbReference>
<dbReference type="VEuPathDB" id="FungiDB:BCV72DRAFT_223823"/>
<dbReference type="AlphaFoldDB" id="A0A1X0RSX9"/>
<gene>
    <name evidence="5" type="ORF">BCV71DRAFT_257570</name>
</gene>
<dbReference type="Gene3D" id="3.30.70.330">
    <property type="match status" value="1"/>
</dbReference>
<keyword evidence="2" id="KW-0694">RNA-binding</keyword>
<name>A0A1X0RSX9_RHIZD</name>
<dbReference type="InterPro" id="IPR001878">
    <property type="entry name" value="Znf_CCHC"/>
</dbReference>
<sequence>MSLFVGRLPPDFDLSELEELFEKYGKIAECKIKKGNKFAFGFVDFEDPENAETAMKEVDRMKIDGISIVVEKAKGARKENESDCFKCGERGHWARDCKSFIFVDKQKGDVLLAVEEIVVTVAIGIGIAVTAVTDTEIVVIAVTDTEIVVTAETDADVEVIAVINVEVEVIVVIVIDLAVDAADPPQLPRDHALYHAQEAITHLVERTVVHVHLDATPVVHVPTAVIDTQDAIVQFLENPDGQVVTVSQETIALQVITRTVLDRPEQRTIDHMNTLCLVPLYNGL</sequence>
<protein>
    <recommendedName>
        <fullName evidence="7">RNA-binding domain-containing protein</fullName>
    </recommendedName>
</protein>
<evidence type="ECO:0008006" key="7">
    <source>
        <dbReference type="Google" id="ProtNLM"/>
    </source>
</evidence>
<dbReference type="InterPro" id="IPR035979">
    <property type="entry name" value="RBD_domain_sf"/>
</dbReference>
<dbReference type="PANTHER" id="PTHR48038">
    <property type="entry name" value="RIBONUCLEOPROTEIN RB97D"/>
    <property type="match status" value="1"/>
</dbReference>
<dbReference type="Gene3D" id="4.10.60.10">
    <property type="entry name" value="Zinc finger, CCHC-type"/>
    <property type="match status" value="1"/>
</dbReference>
<keyword evidence="1" id="KW-0862">Zinc</keyword>
<evidence type="ECO:0000256" key="1">
    <source>
        <dbReference type="PROSITE-ProRule" id="PRU00047"/>
    </source>
</evidence>
<evidence type="ECO:0000259" key="4">
    <source>
        <dbReference type="PROSITE" id="PS50158"/>
    </source>
</evidence>
<feature type="domain" description="CCHC-type" evidence="4">
    <location>
        <begin position="84"/>
        <end position="99"/>
    </location>
</feature>
<dbReference type="SMART" id="SM00360">
    <property type="entry name" value="RRM"/>
    <property type="match status" value="1"/>
</dbReference>
<keyword evidence="1" id="KW-0863">Zinc-finger</keyword>
<dbReference type="GO" id="GO:0008270">
    <property type="term" value="F:zinc ion binding"/>
    <property type="evidence" value="ECO:0007669"/>
    <property type="project" value="UniProtKB-KW"/>
</dbReference>
<dbReference type="Pfam" id="PF00098">
    <property type="entry name" value="zf-CCHC"/>
    <property type="match status" value="1"/>
</dbReference>
<dbReference type="Pfam" id="PF00076">
    <property type="entry name" value="RRM_1"/>
    <property type="match status" value="1"/>
</dbReference>
<dbReference type="EMBL" id="KV921439">
    <property type="protein sequence ID" value="ORE15089.1"/>
    <property type="molecule type" value="Genomic_DNA"/>
</dbReference>
<dbReference type="SUPFAM" id="SSF57756">
    <property type="entry name" value="Retrovirus zinc finger-like domains"/>
    <property type="match status" value="1"/>
</dbReference>
<dbReference type="InterPro" id="IPR000504">
    <property type="entry name" value="RRM_dom"/>
</dbReference>
<reference evidence="5 6" key="1">
    <citation type="journal article" date="2016" name="Proc. Natl. Acad. Sci. U.S.A.">
        <title>Lipid metabolic changes in an early divergent fungus govern the establishment of a mutualistic symbiosis with endobacteria.</title>
        <authorList>
            <person name="Lastovetsky O.A."/>
            <person name="Gaspar M.L."/>
            <person name="Mondo S.J."/>
            <person name="LaButti K.M."/>
            <person name="Sandor L."/>
            <person name="Grigoriev I.V."/>
            <person name="Henry S.A."/>
            <person name="Pawlowska T.E."/>
        </authorList>
    </citation>
    <scope>NUCLEOTIDE SEQUENCE [LARGE SCALE GENOMIC DNA]</scope>
    <source>
        <strain evidence="5 6">ATCC 11559</strain>
    </source>
</reference>
<feature type="domain" description="RRM" evidence="3">
    <location>
        <begin position="1"/>
        <end position="75"/>
    </location>
</feature>
<keyword evidence="1" id="KW-0479">Metal-binding</keyword>
<dbReference type="CDD" id="cd00590">
    <property type="entry name" value="RRM_SF"/>
    <property type="match status" value="1"/>
</dbReference>
<dbReference type="InterPro" id="IPR012677">
    <property type="entry name" value="Nucleotide-bd_a/b_plait_sf"/>
</dbReference>
<dbReference type="InterPro" id="IPR036875">
    <property type="entry name" value="Znf_CCHC_sf"/>
</dbReference>
<accession>A0A1X0RSX9</accession>
<dbReference type="PANTHER" id="PTHR48038:SF1">
    <property type="entry name" value="RIBONUCLEOPROTEIN RB97D"/>
    <property type="match status" value="1"/>
</dbReference>
<dbReference type="PROSITE" id="PS50102">
    <property type="entry name" value="RRM"/>
    <property type="match status" value="1"/>
</dbReference>
<evidence type="ECO:0000313" key="5">
    <source>
        <dbReference type="EMBL" id="ORE15089.1"/>
    </source>
</evidence>
<proteinExistence type="predicted"/>